<evidence type="ECO:0000313" key="3">
    <source>
        <dbReference type="Proteomes" id="UP000427906"/>
    </source>
</evidence>
<proteinExistence type="predicted"/>
<sequence>MRSKNTHAANSRYTKAVCIFKDHGGILRTAQALKLGIHPGTLYAMRDSGTLEMISRGVYRLSDSPPLSNPDLVTVATRIPGGVICLISALSYHEITTQIPHEIHVALPRGAEEPRLDYPPIKTYRFTGEAFTAGVETHDIDSVSVRIYSPEKTLADCFKFRNKVGLDTVIEAIRFYRERKSINVEDLLYYATICRVNKIMRPYLEAIL</sequence>
<dbReference type="RefSeq" id="WP_155319287.1">
    <property type="nucleotide sequence ID" value="NZ_AP021874.1"/>
</dbReference>
<dbReference type="InterPro" id="IPR025159">
    <property type="entry name" value="AbiEi_N"/>
</dbReference>
<name>A0A5K7YT23_9BACT</name>
<dbReference type="KEGG" id="dalk:DSCA_53900"/>
<keyword evidence="3" id="KW-1185">Reference proteome</keyword>
<reference evidence="2 3" key="1">
    <citation type="submission" date="2019-11" db="EMBL/GenBank/DDBJ databases">
        <title>Comparative genomics of hydrocarbon-degrading Desulfosarcina strains.</title>
        <authorList>
            <person name="Watanabe M."/>
            <person name="Kojima H."/>
            <person name="Fukui M."/>
        </authorList>
    </citation>
    <scope>NUCLEOTIDE SEQUENCE [LARGE SCALE GENOMIC DNA]</scope>
    <source>
        <strain evidence="2 3">PL12</strain>
    </source>
</reference>
<evidence type="ECO:0000313" key="2">
    <source>
        <dbReference type="EMBL" id="BBO71460.1"/>
    </source>
</evidence>
<dbReference type="Pfam" id="PF13338">
    <property type="entry name" value="AbiEi_4"/>
    <property type="match status" value="1"/>
</dbReference>
<dbReference type="AlphaFoldDB" id="A0A5K7YT23"/>
<dbReference type="OrthoDB" id="9789781at2"/>
<feature type="domain" description="AbiEi antitoxin N-terminal" evidence="1">
    <location>
        <begin position="20"/>
        <end position="61"/>
    </location>
</feature>
<accession>A0A5K7YT23</accession>
<gene>
    <name evidence="2" type="ORF">DSCA_53900</name>
</gene>
<organism evidence="2 3">
    <name type="scientific">Desulfosarcina alkanivorans</name>
    <dbReference type="NCBI Taxonomy" id="571177"/>
    <lineage>
        <taxon>Bacteria</taxon>
        <taxon>Pseudomonadati</taxon>
        <taxon>Thermodesulfobacteriota</taxon>
        <taxon>Desulfobacteria</taxon>
        <taxon>Desulfobacterales</taxon>
        <taxon>Desulfosarcinaceae</taxon>
        <taxon>Desulfosarcina</taxon>
    </lineage>
</organism>
<protein>
    <submittedName>
        <fullName evidence="2">Transcriptional regulator</fullName>
    </submittedName>
</protein>
<dbReference type="EMBL" id="AP021874">
    <property type="protein sequence ID" value="BBO71460.1"/>
    <property type="molecule type" value="Genomic_DNA"/>
</dbReference>
<evidence type="ECO:0000259" key="1">
    <source>
        <dbReference type="Pfam" id="PF13338"/>
    </source>
</evidence>
<dbReference type="Proteomes" id="UP000427906">
    <property type="component" value="Chromosome"/>
</dbReference>